<dbReference type="InterPro" id="IPR010982">
    <property type="entry name" value="Lambda_DNA-bd_dom_sf"/>
</dbReference>
<dbReference type="PANTHER" id="PTHR46797">
    <property type="entry name" value="HTH-TYPE TRANSCRIPTIONAL REGULATOR"/>
    <property type="match status" value="1"/>
</dbReference>
<protein>
    <submittedName>
        <fullName evidence="3">Helix-turn-helix protein</fullName>
    </submittedName>
</protein>
<dbReference type="AlphaFoldDB" id="A0A543EY10"/>
<dbReference type="GO" id="GO:0005829">
    <property type="term" value="C:cytosol"/>
    <property type="evidence" value="ECO:0007669"/>
    <property type="project" value="TreeGrafter"/>
</dbReference>
<dbReference type="Proteomes" id="UP000316331">
    <property type="component" value="Unassembled WGS sequence"/>
</dbReference>
<reference evidence="3 4" key="1">
    <citation type="submission" date="2019-06" db="EMBL/GenBank/DDBJ databases">
        <title>Sequencing the genomes of 1000 actinobacteria strains.</title>
        <authorList>
            <person name="Klenk H.-P."/>
        </authorList>
    </citation>
    <scope>NUCLEOTIDE SEQUENCE [LARGE SCALE GENOMIC DNA]</scope>
    <source>
        <strain evidence="3 4">DSM 103495</strain>
    </source>
</reference>
<dbReference type="CDD" id="cd00093">
    <property type="entry name" value="HTH_XRE"/>
    <property type="match status" value="1"/>
</dbReference>
<organism evidence="3 4">
    <name type="scientific">Nocardia bhagyanarayanae</name>
    <dbReference type="NCBI Taxonomy" id="1215925"/>
    <lineage>
        <taxon>Bacteria</taxon>
        <taxon>Bacillati</taxon>
        <taxon>Actinomycetota</taxon>
        <taxon>Actinomycetes</taxon>
        <taxon>Mycobacteriales</taxon>
        <taxon>Nocardiaceae</taxon>
        <taxon>Nocardia</taxon>
    </lineage>
</organism>
<keyword evidence="4" id="KW-1185">Reference proteome</keyword>
<comment type="caution">
    <text evidence="3">The sequence shown here is derived from an EMBL/GenBank/DDBJ whole genome shotgun (WGS) entry which is preliminary data.</text>
</comment>
<proteinExistence type="predicted"/>
<name>A0A543EY10_9NOCA</name>
<dbReference type="SMART" id="SM00530">
    <property type="entry name" value="HTH_XRE"/>
    <property type="match status" value="1"/>
</dbReference>
<dbReference type="GO" id="GO:0003700">
    <property type="term" value="F:DNA-binding transcription factor activity"/>
    <property type="evidence" value="ECO:0007669"/>
    <property type="project" value="TreeGrafter"/>
</dbReference>
<evidence type="ECO:0000313" key="4">
    <source>
        <dbReference type="Proteomes" id="UP000316331"/>
    </source>
</evidence>
<dbReference type="Pfam" id="PF01381">
    <property type="entry name" value="HTH_3"/>
    <property type="match status" value="1"/>
</dbReference>
<evidence type="ECO:0000313" key="3">
    <source>
        <dbReference type="EMBL" id="TQM26476.1"/>
    </source>
</evidence>
<dbReference type="EMBL" id="VFPG01000002">
    <property type="protein sequence ID" value="TQM26476.1"/>
    <property type="molecule type" value="Genomic_DNA"/>
</dbReference>
<dbReference type="PROSITE" id="PS50943">
    <property type="entry name" value="HTH_CROC1"/>
    <property type="match status" value="1"/>
</dbReference>
<dbReference type="Gene3D" id="1.10.260.40">
    <property type="entry name" value="lambda repressor-like DNA-binding domains"/>
    <property type="match status" value="1"/>
</dbReference>
<dbReference type="OrthoDB" id="3210663at2"/>
<dbReference type="InterPro" id="IPR001387">
    <property type="entry name" value="Cro/C1-type_HTH"/>
</dbReference>
<evidence type="ECO:0000259" key="2">
    <source>
        <dbReference type="PROSITE" id="PS50943"/>
    </source>
</evidence>
<dbReference type="RefSeq" id="WP_141813010.1">
    <property type="nucleotide sequence ID" value="NZ_VFPG01000002.1"/>
</dbReference>
<accession>A0A543EY10</accession>
<dbReference type="GO" id="GO:0003677">
    <property type="term" value="F:DNA binding"/>
    <property type="evidence" value="ECO:0007669"/>
    <property type="project" value="UniProtKB-KW"/>
</dbReference>
<dbReference type="InterPro" id="IPR050807">
    <property type="entry name" value="TransReg_Diox_bact_type"/>
</dbReference>
<feature type="domain" description="HTH cro/C1-type" evidence="2">
    <location>
        <begin position="9"/>
        <end position="64"/>
    </location>
</feature>
<dbReference type="SUPFAM" id="SSF47413">
    <property type="entry name" value="lambda repressor-like DNA-binding domains"/>
    <property type="match status" value="1"/>
</dbReference>
<keyword evidence="1" id="KW-0238">DNA-binding</keyword>
<evidence type="ECO:0000256" key="1">
    <source>
        <dbReference type="ARBA" id="ARBA00023125"/>
    </source>
</evidence>
<dbReference type="PANTHER" id="PTHR46797:SF1">
    <property type="entry name" value="METHYLPHOSPHONATE SYNTHASE"/>
    <property type="match status" value="1"/>
</dbReference>
<gene>
    <name evidence="3" type="ORF">FB390_6674</name>
</gene>
<sequence>MSLDLGERLQSVRKRRGLSQRELAQESGVSLSLIRKIEQGERDDARMVTLRRIAVALGCPLSALLGPDPAPPEDGYGSDEIWAATRDALAALGEGQPAEGIVEQGIEAMLVDAVRLYHHNEYERLAKILPRLVKDGEAASPLMRSRVLQLVGSVMVQTRQLEPARVALGRSLADAEATGNLLDAGSAVITLCWLMLVERQFEDVRVLATEWADRVEPRLSVATVPEVSTWGWLLLRGSAAAIRDNRPDEADDMMRLARAAAVAVRREAGSYHQYWTTFGPATVAMKRVENAVVDDRPDLALRLAREVPPDLRPTSDNRNRHLLDVASANLELRRYDAAFDVLVQLSREARPWLVEQRMARDLLSRIIAKRRTLTAEMRELADIIRLEY</sequence>